<dbReference type="InterPro" id="IPR010614">
    <property type="entry name" value="RAD3-like_helicase_DEAD"/>
</dbReference>
<feature type="domain" description="Helicase ATP-binding" evidence="16">
    <location>
        <begin position="181"/>
        <end position="431"/>
    </location>
</feature>
<dbReference type="SUPFAM" id="SSF52540">
    <property type="entry name" value="P-loop containing nucleoside triphosphate hydrolases"/>
    <property type="match status" value="2"/>
</dbReference>
<keyword evidence="8" id="KW-0269">Exonuclease</keyword>
<dbReference type="InterPro" id="IPR045028">
    <property type="entry name" value="DinG/Rad3-like"/>
</dbReference>
<keyword evidence="14" id="KW-0413">Isomerase</keyword>
<dbReference type="InterPro" id="IPR006555">
    <property type="entry name" value="ATP-dep_Helicase_C"/>
</dbReference>
<keyword evidence="3" id="KW-0479">Metal-binding</keyword>
<dbReference type="Gene3D" id="1.10.275.40">
    <property type="match status" value="1"/>
</dbReference>
<accession>A0ABT4CVL2</accession>
<evidence type="ECO:0000256" key="13">
    <source>
        <dbReference type="ARBA" id="ARBA00023204"/>
    </source>
</evidence>
<dbReference type="SMART" id="SM00491">
    <property type="entry name" value="HELICc2"/>
    <property type="match status" value="1"/>
</dbReference>
<sequence length="787" mass="92102">MGKNIIKISVRSLVEFVLRSGDLVSTFVGSSRNTDAIKAHQKIQKSAPEEYNPEVTLSYTVKKSDITLQISGRADGIIEYEDNVVIDEIKTTTTPLEFVEEDYSELHWAQAKCYAYIYSKEKELDNIDIQLTYYQMDTKGIKRFLRNYTFKELDEFFFDVVEKYLQWARILRDNFELRDKSIKKLEFPFKEYREGQRKLAVSVYKTIEEGKIIFAQAPTGIGKTVATLFPSIKAVREGHTSKIFYLTAKTITRTAAEKALNNMRSIGLKLKSVTLTAKDKICFKPEEGCDPENCEFSKGHFDRINDAIEDIFKEDEFSREIIEEYAAKHKVCPFEFSLDLANYADCVICDYNYAFDPRVHLKRFFAEGSTDCAFLVDEAHNLVDRGREMFSAELSKKEILNLKKVTKDQAKDVSRKLNKINSSMIKFKKQCEENNKQYIQNEAPEEIIYLLRDFTFCAEKWILDNKKNEVSFKDELMEFYFKALSVIRTYEDYDERYVTYAEKTYEDVKLKMFCLDPSYLLREAMKRGKASILFSATLMPMDYYIDILGGDKDSYRIRLKSPFDRENLCLMMDDKISTKYRMREFTYDKIVDDIETVIKEKRGNYIVFFPSYEYMNEVYIRFCVKNSEVNTICQEIGMTEEEREQFLKRFSKDNMKTLVGFAVMGGIFSEGIDLTGDRLIGTIIVGVGLPQICLERNIISDHFKNKKGKGFEYAYMYPGMNKVMQAVGRVIRTEKDRGVVLLIDERFSYSSYCKLFPGEWYPVIRSNNVSYIRKNIKAFWERDYKKL</sequence>
<dbReference type="InterPro" id="IPR006554">
    <property type="entry name" value="Helicase-like_DEXD_c2"/>
</dbReference>
<evidence type="ECO:0000256" key="5">
    <source>
        <dbReference type="ARBA" id="ARBA00022763"/>
    </source>
</evidence>
<keyword evidence="11" id="KW-0411">Iron-sulfur</keyword>
<dbReference type="InterPro" id="IPR014013">
    <property type="entry name" value="Helic_SF1/SF2_ATP-bd_DinG/Rad3"/>
</dbReference>
<comment type="similarity">
    <text evidence="15">Belongs to the helicase family. DinG subfamily.</text>
</comment>
<evidence type="ECO:0000259" key="16">
    <source>
        <dbReference type="PROSITE" id="PS51193"/>
    </source>
</evidence>
<dbReference type="InterPro" id="IPR027417">
    <property type="entry name" value="P-loop_NTPase"/>
</dbReference>
<evidence type="ECO:0000256" key="4">
    <source>
        <dbReference type="ARBA" id="ARBA00022741"/>
    </source>
</evidence>
<keyword evidence="13" id="KW-0234">DNA repair</keyword>
<keyword evidence="7 17" id="KW-0347">Helicase</keyword>
<evidence type="ECO:0000256" key="1">
    <source>
        <dbReference type="ARBA" id="ARBA00022485"/>
    </source>
</evidence>
<dbReference type="GO" id="GO:0004386">
    <property type="term" value="F:helicase activity"/>
    <property type="evidence" value="ECO:0007669"/>
    <property type="project" value="UniProtKB-KW"/>
</dbReference>
<dbReference type="Gene3D" id="1.10.30.20">
    <property type="entry name" value="Bacterial XPD DNA helicase, FeS cluster domain"/>
    <property type="match status" value="1"/>
</dbReference>
<evidence type="ECO:0000313" key="18">
    <source>
        <dbReference type="Proteomes" id="UP001079657"/>
    </source>
</evidence>
<dbReference type="InterPro" id="IPR011545">
    <property type="entry name" value="DEAD/DEAH_box_helicase_dom"/>
</dbReference>
<dbReference type="Proteomes" id="UP001079657">
    <property type="component" value="Unassembled WGS sequence"/>
</dbReference>
<dbReference type="InterPro" id="IPR042493">
    <property type="entry name" value="XPD_DNA_FeS"/>
</dbReference>
<dbReference type="PANTHER" id="PTHR11472">
    <property type="entry name" value="DNA REPAIR DEAD HELICASE RAD3/XP-D SUBFAMILY MEMBER"/>
    <property type="match status" value="1"/>
</dbReference>
<dbReference type="Pfam" id="PF00270">
    <property type="entry name" value="DEAD"/>
    <property type="match status" value="1"/>
</dbReference>
<dbReference type="EMBL" id="JAPQES010000006">
    <property type="protein sequence ID" value="MCY6372091.1"/>
    <property type="molecule type" value="Genomic_DNA"/>
</dbReference>
<name>A0ABT4CVL2_9CLOT</name>
<comment type="caution">
    <text evidence="17">The sequence shown here is derived from an EMBL/GenBank/DDBJ whole genome shotgun (WGS) entry which is preliminary data.</text>
</comment>
<dbReference type="RefSeq" id="WP_268051016.1">
    <property type="nucleotide sequence ID" value="NZ_JAPQES010000006.1"/>
</dbReference>
<organism evidence="17 18">
    <name type="scientific">Clostridium ganghwense</name>
    <dbReference type="NCBI Taxonomy" id="312089"/>
    <lineage>
        <taxon>Bacteria</taxon>
        <taxon>Bacillati</taxon>
        <taxon>Bacillota</taxon>
        <taxon>Clostridia</taxon>
        <taxon>Eubacteriales</taxon>
        <taxon>Clostridiaceae</taxon>
        <taxon>Clostridium</taxon>
    </lineage>
</organism>
<evidence type="ECO:0000313" key="17">
    <source>
        <dbReference type="EMBL" id="MCY6372091.1"/>
    </source>
</evidence>
<dbReference type="Pfam" id="PF13307">
    <property type="entry name" value="Helicase_C_2"/>
    <property type="match status" value="1"/>
</dbReference>
<dbReference type="SMART" id="SM00488">
    <property type="entry name" value="DEXDc2"/>
    <property type="match status" value="1"/>
</dbReference>
<proteinExistence type="inferred from homology"/>
<keyword evidence="12" id="KW-0238">DNA-binding</keyword>
<evidence type="ECO:0000256" key="8">
    <source>
        <dbReference type="ARBA" id="ARBA00022839"/>
    </source>
</evidence>
<keyword evidence="18" id="KW-1185">Reference proteome</keyword>
<evidence type="ECO:0000256" key="11">
    <source>
        <dbReference type="ARBA" id="ARBA00023014"/>
    </source>
</evidence>
<keyword evidence="1" id="KW-0004">4Fe-4S</keyword>
<protein>
    <submittedName>
        <fullName evidence="17">ATP-dependent DNA helicase</fullName>
    </submittedName>
</protein>
<evidence type="ECO:0000256" key="7">
    <source>
        <dbReference type="ARBA" id="ARBA00022806"/>
    </source>
</evidence>
<keyword evidence="2" id="KW-0540">Nuclease</keyword>
<evidence type="ECO:0000256" key="9">
    <source>
        <dbReference type="ARBA" id="ARBA00022840"/>
    </source>
</evidence>
<evidence type="ECO:0000256" key="14">
    <source>
        <dbReference type="ARBA" id="ARBA00023235"/>
    </source>
</evidence>
<evidence type="ECO:0000256" key="2">
    <source>
        <dbReference type="ARBA" id="ARBA00022722"/>
    </source>
</evidence>
<evidence type="ECO:0000256" key="6">
    <source>
        <dbReference type="ARBA" id="ARBA00022801"/>
    </source>
</evidence>
<dbReference type="Pfam" id="PF06733">
    <property type="entry name" value="DEAD_2"/>
    <property type="match status" value="1"/>
</dbReference>
<gene>
    <name evidence="17" type="ORF">OXH55_15760</name>
</gene>
<dbReference type="PROSITE" id="PS51193">
    <property type="entry name" value="HELICASE_ATP_BIND_2"/>
    <property type="match status" value="1"/>
</dbReference>
<evidence type="ECO:0000256" key="12">
    <source>
        <dbReference type="ARBA" id="ARBA00023125"/>
    </source>
</evidence>
<dbReference type="PANTHER" id="PTHR11472:SF34">
    <property type="entry name" value="REGULATOR OF TELOMERE ELONGATION HELICASE 1"/>
    <property type="match status" value="1"/>
</dbReference>
<keyword evidence="6" id="KW-0378">Hydrolase</keyword>
<reference evidence="17" key="1">
    <citation type="submission" date="2022-12" db="EMBL/GenBank/DDBJ databases">
        <authorList>
            <person name="Wang J."/>
        </authorList>
    </citation>
    <scope>NUCLEOTIDE SEQUENCE</scope>
    <source>
        <strain evidence="17">HY-42-06</strain>
    </source>
</reference>
<evidence type="ECO:0000256" key="10">
    <source>
        <dbReference type="ARBA" id="ARBA00023004"/>
    </source>
</evidence>
<dbReference type="Pfam" id="PF12705">
    <property type="entry name" value="PDDEXK_1"/>
    <property type="match status" value="1"/>
</dbReference>
<keyword evidence="4" id="KW-0547">Nucleotide-binding</keyword>
<dbReference type="Gene3D" id="3.40.50.300">
    <property type="entry name" value="P-loop containing nucleotide triphosphate hydrolases"/>
    <property type="match status" value="2"/>
</dbReference>
<keyword evidence="10" id="KW-0408">Iron</keyword>
<evidence type="ECO:0000256" key="3">
    <source>
        <dbReference type="ARBA" id="ARBA00022723"/>
    </source>
</evidence>
<keyword evidence="5" id="KW-0227">DNA damage</keyword>
<evidence type="ECO:0000256" key="15">
    <source>
        <dbReference type="ARBA" id="ARBA00038058"/>
    </source>
</evidence>
<keyword evidence="9" id="KW-0067">ATP-binding</keyword>
<dbReference type="InterPro" id="IPR038726">
    <property type="entry name" value="PDDEXK_AddAB-type"/>
</dbReference>